<gene>
    <name evidence="6" type="ORF">BC938DRAFT_472202</name>
</gene>
<dbReference type="PROSITE" id="PS50056">
    <property type="entry name" value="TYR_PHOSPHATASE_2"/>
    <property type="match status" value="1"/>
</dbReference>
<feature type="domain" description="Phosphatase tensin-type" evidence="4">
    <location>
        <begin position="16"/>
        <end position="174"/>
    </location>
</feature>
<dbReference type="PANTHER" id="PTHR12305">
    <property type="entry name" value="PHOSPHATASE WITH HOMOLOGY TO TENSIN"/>
    <property type="match status" value="1"/>
</dbReference>
<evidence type="ECO:0000259" key="3">
    <source>
        <dbReference type="PROSITE" id="PS50056"/>
    </source>
</evidence>
<dbReference type="PROSITE" id="PS51181">
    <property type="entry name" value="PPASE_TENSIN"/>
    <property type="match status" value="1"/>
</dbReference>
<feature type="domain" description="C2 tensin-type" evidence="5">
    <location>
        <begin position="179"/>
        <end position="316"/>
    </location>
</feature>
<feature type="compositionally biased region" description="Basic and acidic residues" evidence="2">
    <location>
        <begin position="361"/>
        <end position="376"/>
    </location>
</feature>
<dbReference type="InterPro" id="IPR029021">
    <property type="entry name" value="Prot-tyrosine_phosphatase-like"/>
</dbReference>
<reference evidence="6 7" key="1">
    <citation type="journal article" date="2018" name="New Phytol.">
        <title>Phylogenomics of Endogonaceae and evolution of mycorrhizas within Mucoromycota.</title>
        <authorList>
            <person name="Chang Y."/>
            <person name="Desiro A."/>
            <person name="Na H."/>
            <person name="Sandor L."/>
            <person name="Lipzen A."/>
            <person name="Clum A."/>
            <person name="Barry K."/>
            <person name="Grigoriev I.V."/>
            <person name="Martin F.M."/>
            <person name="Stajich J.E."/>
            <person name="Smith M.E."/>
            <person name="Bonito G."/>
            <person name="Spatafora J.W."/>
        </authorList>
    </citation>
    <scope>NUCLEOTIDE SEQUENCE [LARGE SCALE GENOMIC DNA]</scope>
    <source>
        <strain evidence="6 7">AD002</strain>
    </source>
</reference>
<keyword evidence="1" id="KW-0378">Hydrolase</keyword>
<evidence type="ECO:0000259" key="4">
    <source>
        <dbReference type="PROSITE" id="PS51181"/>
    </source>
</evidence>
<feature type="domain" description="Tyrosine specific protein phosphatases" evidence="3">
    <location>
        <begin position="86"/>
        <end position="148"/>
    </location>
</feature>
<evidence type="ECO:0000313" key="7">
    <source>
        <dbReference type="Proteomes" id="UP000274822"/>
    </source>
</evidence>
<dbReference type="Pfam" id="PF22785">
    <property type="entry name" value="Tc-R-P"/>
    <property type="match status" value="1"/>
</dbReference>
<dbReference type="PROSITE" id="PS00383">
    <property type="entry name" value="TYR_PHOSPHATASE_1"/>
    <property type="match status" value="1"/>
</dbReference>
<dbReference type="InterPro" id="IPR016130">
    <property type="entry name" value="Tyr_Pase_AS"/>
</dbReference>
<organism evidence="6 7">
    <name type="scientific">Jimgerdemannia flammicorona</name>
    <dbReference type="NCBI Taxonomy" id="994334"/>
    <lineage>
        <taxon>Eukaryota</taxon>
        <taxon>Fungi</taxon>
        <taxon>Fungi incertae sedis</taxon>
        <taxon>Mucoromycota</taxon>
        <taxon>Mucoromycotina</taxon>
        <taxon>Endogonomycetes</taxon>
        <taxon>Endogonales</taxon>
        <taxon>Endogonaceae</taxon>
        <taxon>Jimgerdemannia</taxon>
    </lineage>
</organism>
<evidence type="ECO:0000259" key="5">
    <source>
        <dbReference type="PROSITE" id="PS51182"/>
    </source>
</evidence>
<dbReference type="AlphaFoldDB" id="A0A433Q6K7"/>
<dbReference type="SUPFAM" id="SSF52799">
    <property type="entry name" value="(Phosphotyrosine protein) phosphatases II"/>
    <property type="match status" value="1"/>
</dbReference>
<proteinExistence type="predicted"/>
<dbReference type="PANTHER" id="PTHR12305:SF60">
    <property type="entry name" value="PHOSPHATIDYLINOSITOL 3,4,5-TRISPHOSPHATE 3-PHOSPHATASE TPTE2-RELATED"/>
    <property type="match status" value="1"/>
</dbReference>
<dbReference type="InterPro" id="IPR014020">
    <property type="entry name" value="Tensin_C2-dom"/>
</dbReference>
<dbReference type="Gene3D" id="2.60.40.1110">
    <property type="match status" value="1"/>
</dbReference>
<dbReference type="SUPFAM" id="SSF49562">
    <property type="entry name" value="C2 domain (Calcium/lipid-binding domain, CaLB)"/>
    <property type="match status" value="1"/>
</dbReference>
<dbReference type="Pfam" id="PF10409">
    <property type="entry name" value="PTEN_C2"/>
    <property type="match status" value="1"/>
</dbReference>
<dbReference type="Proteomes" id="UP000274822">
    <property type="component" value="Unassembled WGS sequence"/>
</dbReference>
<evidence type="ECO:0000256" key="2">
    <source>
        <dbReference type="SAM" id="MobiDB-lite"/>
    </source>
</evidence>
<comment type="caution">
    <text evidence="6">The sequence shown here is derived from an EMBL/GenBank/DDBJ whole genome shotgun (WGS) entry which is preliminary data.</text>
</comment>
<dbReference type="InterPro" id="IPR000387">
    <property type="entry name" value="Tyr_Pase_dom"/>
</dbReference>
<accession>A0A433Q6K7</accession>
<name>A0A433Q6K7_9FUNG</name>
<dbReference type="SMART" id="SM01326">
    <property type="entry name" value="PTEN_C2"/>
    <property type="match status" value="1"/>
</dbReference>
<sequence length="413" mass="47238">MLRYVRHAVSENRKRFIDTKNGFDLDLTYITDNIIAMAFPGDSIEGLYRNALEEVRSRSERTYDETRFDAPVACYPFDDHQPPPFETIEQFCREAIEWLNAGAEHTNVVVIHCKAGKGRTGVMICALLVYMGVAKTTEEALQIYADKRTWDGRGLTVPSQVRYVRYFEQHLASGVDYEPPKLAFSKIVITPTPKVFYDYEMRFSIYHGGHKIYNWRQQTCFIERQNDRIIIRMSRGPSITGDVKVAFFYKGLFPKRPLFRFWLNTAFIPIDPSTSDATPRARRIRLPKSEIDDAIDDRYHERFGENFAVEIMFEEVEEERESVMSLVGNLEEEGDAGDDQDIELVAVSVHGEFNMALGEGKGVDGEGHQEDGESSTHSDLIVLEGLSSSRELEEGETGGAYVNVTEKRSNQRY</sequence>
<evidence type="ECO:0000256" key="1">
    <source>
        <dbReference type="ARBA" id="ARBA00022801"/>
    </source>
</evidence>
<dbReference type="InterPro" id="IPR029023">
    <property type="entry name" value="Tensin_phosphatase"/>
</dbReference>
<dbReference type="InterPro" id="IPR035892">
    <property type="entry name" value="C2_domain_sf"/>
</dbReference>
<feature type="region of interest" description="Disordered" evidence="2">
    <location>
        <begin position="357"/>
        <end position="413"/>
    </location>
</feature>
<dbReference type="Gene3D" id="3.90.190.10">
    <property type="entry name" value="Protein tyrosine phosphatase superfamily"/>
    <property type="match status" value="1"/>
</dbReference>
<dbReference type="GO" id="GO:0016314">
    <property type="term" value="F:phosphatidylinositol-3,4,5-trisphosphate 3-phosphatase activity"/>
    <property type="evidence" value="ECO:0007669"/>
    <property type="project" value="TreeGrafter"/>
</dbReference>
<dbReference type="InterPro" id="IPR051281">
    <property type="entry name" value="Dual-spec_lipid-protein_phosph"/>
</dbReference>
<keyword evidence="7" id="KW-1185">Reference proteome</keyword>
<dbReference type="GO" id="GO:0005829">
    <property type="term" value="C:cytosol"/>
    <property type="evidence" value="ECO:0007669"/>
    <property type="project" value="TreeGrafter"/>
</dbReference>
<evidence type="ECO:0000313" key="6">
    <source>
        <dbReference type="EMBL" id="RUS25418.1"/>
    </source>
</evidence>
<dbReference type="EMBL" id="RBNJ01013019">
    <property type="protein sequence ID" value="RUS25418.1"/>
    <property type="molecule type" value="Genomic_DNA"/>
</dbReference>
<dbReference type="PROSITE" id="PS51182">
    <property type="entry name" value="C2_TENSIN"/>
    <property type="match status" value="1"/>
</dbReference>
<protein>
    <submittedName>
        <fullName evidence="6">Protein-tyrosine phosphatase-like protein</fullName>
    </submittedName>
</protein>